<sequence length="403" mass="45891">MQTFPDAFLREIPKTDVHLHLDGSLRISTLIELAQKKGVPLPAADEQGLRETVFKDSYASLDEYLRGFSLTTAVMDDRESVERIAYELAEDSFAEGVRYIEVRLAPQLHIRDDFPMEDVLGAVDSGLNKAKEEWNRALAENEPEYDFGIIVCAMRYCNGHFSPWYKSFFETHRYSDPEEVMRLASLELVRGAVKIRDSQGLRIVGFDIAGSEKGYPASNHKDAYEYAHKNFLHKTVHAGEAYGAESIFTAITKCHADRIGHGLLLFSEEDIADPDIADKKAYAQNLANYIADRRITIEVCLTSNLQTNPRFRDIREHSLGKMLEAGISVSFCTDNRLVSNTTVCKELRLALDNFPISGRKLRDIVVYGFKRSFRFGSYREKRKYVRSCIDWYDSVAEKYGISD</sequence>
<dbReference type="GO" id="GO:0043103">
    <property type="term" value="P:hypoxanthine salvage"/>
    <property type="evidence" value="ECO:0007669"/>
    <property type="project" value="TreeGrafter"/>
</dbReference>
<dbReference type="GO" id="GO:0060169">
    <property type="term" value="P:negative regulation of adenosine receptor signaling pathway"/>
    <property type="evidence" value="ECO:0007669"/>
    <property type="project" value="TreeGrafter"/>
</dbReference>
<dbReference type="SUPFAM" id="SSF51556">
    <property type="entry name" value="Metallo-dependent hydrolases"/>
    <property type="match status" value="1"/>
</dbReference>
<dbReference type="InterPro" id="IPR001365">
    <property type="entry name" value="A_deaminase_dom"/>
</dbReference>
<accession>A0AAE3EKD0</accession>
<dbReference type="PANTHER" id="PTHR11409:SF43">
    <property type="entry name" value="ADENOSINE DEAMINASE"/>
    <property type="match status" value="1"/>
</dbReference>
<keyword evidence="5" id="KW-0378">Hydrolase</keyword>
<evidence type="ECO:0000256" key="5">
    <source>
        <dbReference type="ARBA" id="ARBA00022801"/>
    </source>
</evidence>
<evidence type="ECO:0000256" key="6">
    <source>
        <dbReference type="ARBA" id="ARBA00022833"/>
    </source>
</evidence>
<feature type="domain" description="Adenosine deaminase" evidence="7">
    <location>
        <begin position="13"/>
        <end position="374"/>
    </location>
</feature>
<comment type="cofactor">
    <cofactor evidence="1">
        <name>Zn(2+)</name>
        <dbReference type="ChEBI" id="CHEBI:29105"/>
    </cofactor>
</comment>
<name>A0AAE3EKD0_9SPIR</name>
<dbReference type="GO" id="GO:0005829">
    <property type="term" value="C:cytosol"/>
    <property type="evidence" value="ECO:0007669"/>
    <property type="project" value="TreeGrafter"/>
</dbReference>
<evidence type="ECO:0000256" key="2">
    <source>
        <dbReference type="ARBA" id="ARBA00006676"/>
    </source>
</evidence>
<keyword evidence="9" id="KW-1185">Reference proteome</keyword>
<dbReference type="PANTHER" id="PTHR11409">
    <property type="entry name" value="ADENOSINE DEAMINASE"/>
    <property type="match status" value="1"/>
</dbReference>
<dbReference type="Proteomes" id="UP001198163">
    <property type="component" value="Unassembled WGS sequence"/>
</dbReference>
<keyword evidence="4" id="KW-0479">Metal-binding</keyword>
<dbReference type="GO" id="GO:0046872">
    <property type="term" value="F:metal ion binding"/>
    <property type="evidence" value="ECO:0007669"/>
    <property type="project" value="UniProtKB-KW"/>
</dbReference>
<dbReference type="GO" id="GO:0046103">
    <property type="term" value="P:inosine biosynthetic process"/>
    <property type="evidence" value="ECO:0007669"/>
    <property type="project" value="TreeGrafter"/>
</dbReference>
<comment type="similarity">
    <text evidence="2">Belongs to the metallo-dependent hydrolases superfamily. Adenosine and AMP deaminases family.</text>
</comment>
<reference evidence="8" key="1">
    <citation type="submission" date="2021-08" db="EMBL/GenBank/DDBJ databases">
        <title>Comparative analyses of Brucepasteria parasyntrophica and Teretinema zuelzerae.</title>
        <authorList>
            <person name="Song Y."/>
            <person name="Brune A."/>
        </authorList>
    </citation>
    <scope>NUCLEOTIDE SEQUENCE</scope>
    <source>
        <strain evidence="8">DSM 1903</strain>
    </source>
</reference>
<evidence type="ECO:0000313" key="8">
    <source>
        <dbReference type="EMBL" id="MCD1655476.1"/>
    </source>
</evidence>
<evidence type="ECO:0000313" key="9">
    <source>
        <dbReference type="Proteomes" id="UP001198163"/>
    </source>
</evidence>
<comment type="caution">
    <text evidence="8">The sequence shown here is derived from an EMBL/GenBank/DDBJ whole genome shotgun (WGS) entry which is preliminary data.</text>
</comment>
<evidence type="ECO:0000259" key="7">
    <source>
        <dbReference type="Pfam" id="PF00962"/>
    </source>
</evidence>
<gene>
    <name evidence="8" type="ORF">K7J14_12300</name>
</gene>
<dbReference type="RefSeq" id="WP_230756709.1">
    <property type="nucleotide sequence ID" value="NZ_JAINWA010000003.1"/>
</dbReference>
<dbReference type="EC" id="3.5.4.4" evidence="3"/>
<evidence type="ECO:0000256" key="1">
    <source>
        <dbReference type="ARBA" id="ARBA00001947"/>
    </source>
</evidence>
<evidence type="ECO:0000256" key="3">
    <source>
        <dbReference type="ARBA" id="ARBA00012784"/>
    </source>
</evidence>
<proteinExistence type="inferred from homology"/>
<dbReference type="InterPro" id="IPR006330">
    <property type="entry name" value="Ado/ade_deaminase"/>
</dbReference>
<evidence type="ECO:0000256" key="4">
    <source>
        <dbReference type="ARBA" id="ARBA00022723"/>
    </source>
</evidence>
<organism evidence="8 9">
    <name type="scientific">Teretinema zuelzerae</name>
    <dbReference type="NCBI Taxonomy" id="156"/>
    <lineage>
        <taxon>Bacteria</taxon>
        <taxon>Pseudomonadati</taxon>
        <taxon>Spirochaetota</taxon>
        <taxon>Spirochaetia</taxon>
        <taxon>Spirochaetales</taxon>
        <taxon>Treponemataceae</taxon>
        <taxon>Teretinema</taxon>
    </lineage>
</organism>
<dbReference type="Pfam" id="PF00962">
    <property type="entry name" value="A_deaminase"/>
    <property type="match status" value="1"/>
</dbReference>
<dbReference type="InterPro" id="IPR032466">
    <property type="entry name" value="Metal_Hydrolase"/>
</dbReference>
<dbReference type="GO" id="GO:0009897">
    <property type="term" value="C:external side of plasma membrane"/>
    <property type="evidence" value="ECO:0007669"/>
    <property type="project" value="TreeGrafter"/>
</dbReference>
<dbReference type="GO" id="GO:0006154">
    <property type="term" value="P:adenosine catabolic process"/>
    <property type="evidence" value="ECO:0007669"/>
    <property type="project" value="TreeGrafter"/>
</dbReference>
<dbReference type="EMBL" id="JAINWA010000003">
    <property type="protein sequence ID" value="MCD1655476.1"/>
    <property type="molecule type" value="Genomic_DNA"/>
</dbReference>
<keyword evidence="6" id="KW-0862">Zinc</keyword>
<protein>
    <recommendedName>
        <fullName evidence="3">adenosine deaminase</fullName>
        <ecNumber evidence="3">3.5.4.4</ecNumber>
    </recommendedName>
</protein>
<dbReference type="GO" id="GO:0004000">
    <property type="term" value="F:adenosine deaminase activity"/>
    <property type="evidence" value="ECO:0007669"/>
    <property type="project" value="UniProtKB-ARBA"/>
</dbReference>
<dbReference type="AlphaFoldDB" id="A0AAE3EKD0"/>
<dbReference type="Gene3D" id="3.20.20.140">
    <property type="entry name" value="Metal-dependent hydrolases"/>
    <property type="match status" value="1"/>
</dbReference>